<evidence type="ECO:0000256" key="5">
    <source>
        <dbReference type="ARBA" id="ARBA00022741"/>
    </source>
</evidence>
<dbReference type="PANTHER" id="PTHR40765">
    <property type="entry name" value="ESX-2 SECRETION SYSTEM ATPASE ECCB2"/>
    <property type="match status" value="1"/>
</dbReference>
<keyword evidence="9 11" id="KW-0472">Membrane</keyword>
<evidence type="ECO:0008006" key="14">
    <source>
        <dbReference type="Google" id="ProtNLM"/>
    </source>
</evidence>
<evidence type="ECO:0000256" key="2">
    <source>
        <dbReference type="ARBA" id="ARBA00008149"/>
    </source>
</evidence>
<gene>
    <name evidence="12" type="ORF">AXK61_23760</name>
</gene>
<dbReference type="Proteomes" id="UP000070409">
    <property type="component" value="Unassembled WGS sequence"/>
</dbReference>
<evidence type="ECO:0000256" key="6">
    <source>
        <dbReference type="ARBA" id="ARBA00022801"/>
    </source>
</evidence>
<evidence type="ECO:0000256" key="4">
    <source>
        <dbReference type="ARBA" id="ARBA00022692"/>
    </source>
</evidence>
<dbReference type="EMBL" id="LSRE01000025">
    <property type="protein sequence ID" value="KXO95089.1"/>
    <property type="molecule type" value="Genomic_DNA"/>
</dbReference>
<evidence type="ECO:0000256" key="3">
    <source>
        <dbReference type="ARBA" id="ARBA00022475"/>
    </source>
</evidence>
<keyword evidence="4 11" id="KW-0812">Transmembrane</keyword>
<keyword evidence="7" id="KW-0067">ATP-binding</keyword>
<dbReference type="Pfam" id="PF05108">
    <property type="entry name" value="T7SS_ESX1_EccB"/>
    <property type="match status" value="1"/>
</dbReference>
<feature type="compositionally biased region" description="Basic and acidic residues" evidence="10">
    <location>
        <begin position="513"/>
        <end position="533"/>
    </location>
</feature>
<evidence type="ECO:0000313" key="12">
    <source>
        <dbReference type="EMBL" id="KXO95089.1"/>
    </source>
</evidence>
<evidence type="ECO:0000256" key="7">
    <source>
        <dbReference type="ARBA" id="ARBA00022840"/>
    </source>
</evidence>
<evidence type="ECO:0000256" key="8">
    <source>
        <dbReference type="ARBA" id="ARBA00022989"/>
    </source>
</evidence>
<comment type="similarity">
    <text evidence="2">Belongs to the EccB family.</text>
</comment>
<dbReference type="Gene3D" id="2.40.50.910">
    <property type="entry name" value="Type VII secretion system EccB, repeat 3 domain"/>
    <property type="match status" value="1"/>
</dbReference>
<dbReference type="NCBIfam" id="TIGR03919">
    <property type="entry name" value="T7SS_EccB"/>
    <property type="match status" value="1"/>
</dbReference>
<evidence type="ECO:0000256" key="1">
    <source>
        <dbReference type="ARBA" id="ARBA00004162"/>
    </source>
</evidence>
<dbReference type="Gene3D" id="3.30.2390.20">
    <property type="entry name" value="Type VII secretion system EccB, repeat 1 domain"/>
    <property type="match status" value="1"/>
</dbReference>
<keyword evidence="6" id="KW-0378">Hydrolase</keyword>
<dbReference type="PANTHER" id="PTHR40765:SF2">
    <property type="entry name" value="ESX-2 SECRETION SYSTEM ATPASE ECCB2"/>
    <property type="match status" value="1"/>
</dbReference>
<name>A0A137ZA89_9ACTN</name>
<evidence type="ECO:0000313" key="13">
    <source>
        <dbReference type="Proteomes" id="UP000070409"/>
    </source>
</evidence>
<reference evidence="12 13" key="1">
    <citation type="submission" date="2016-02" db="EMBL/GenBank/DDBJ databases">
        <authorList>
            <person name="Teng J.L."/>
            <person name="Tang Y."/>
            <person name="Huang Y."/>
            <person name="Guo F."/>
            <person name="Wei W."/>
            <person name="Chen J.H."/>
            <person name="Wong S.Y."/>
            <person name="Lau S.K."/>
            <person name="Woo P.C."/>
        </authorList>
    </citation>
    <scope>NUCLEOTIDE SEQUENCE [LARGE SCALE GENOMIC DNA]</scope>
    <source>
        <strain evidence="12 13">JCM 13375</strain>
    </source>
</reference>
<feature type="region of interest" description="Disordered" evidence="10">
    <location>
        <begin position="509"/>
        <end position="533"/>
    </location>
</feature>
<comment type="subcellular location">
    <subcellularLocation>
        <location evidence="1">Cell membrane</location>
        <topology evidence="1">Single-pass membrane protein</topology>
    </subcellularLocation>
</comment>
<evidence type="ECO:0000256" key="10">
    <source>
        <dbReference type="SAM" id="MobiDB-lite"/>
    </source>
</evidence>
<keyword evidence="3" id="KW-1003">Cell membrane</keyword>
<evidence type="ECO:0000256" key="11">
    <source>
        <dbReference type="SAM" id="Phobius"/>
    </source>
</evidence>
<keyword evidence="5" id="KW-0547">Nucleotide-binding</keyword>
<accession>A0A137ZA89</accession>
<dbReference type="RefSeq" id="WP_082789388.1">
    <property type="nucleotide sequence ID" value="NZ_LSRE01000025.1"/>
</dbReference>
<protein>
    <recommendedName>
        <fullName evidence="14">Type VII secretion protein EccB</fullName>
    </recommendedName>
</protein>
<feature type="transmembrane region" description="Helical" evidence="11">
    <location>
        <begin position="63"/>
        <end position="84"/>
    </location>
</feature>
<organism evidence="12 13">
    <name type="scientific">Tsukamurella pseudospumae</name>
    <dbReference type="NCBI Taxonomy" id="239498"/>
    <lineage>
        <taxon>Bacteria</taxon>
        <taxon>Bacillati</taxon>
        <taxon>Actinomycetota</taxon>
        <taxon>Actinomycetes</taxon>
        <taxon>Mycobacteriales</taxon>
        <taxon>Tsukamurellaceae</taxon>
        <taxon>Tsukamurella</taxon>
    </lineage>
</organism>
<keyword evidence="8 11" id="KW-1133">Transmembrane helix</keyword>
<dbReference type="InterPro" id="IPR042485">
    <property type="entry name" value="T7SS_EccB_R3"/>
</dbReference>
<keyword evidence="13" id="KW-1185">Reference proteome</keyword>
<dbReference type="InterPro" id="IPR007795">
    <property type="entry name" value="T7SS_EccB"/>
</dbReference>
<proteinExistence type="inferred from homology"/>
<comment type="caution">
    <text evidence="12">The sequence shown here is derived from an EMBL/GenBank/DDBJ whole genome shotgun (WGS) entry which is preliminary data.</text>
</comment>
<dbReference type="InterPro" id="IPR044857">
    <property type="entry name" value="T7SS_EccB_R1"/>
</dbReference>
<evidence type="ECO:0000256" key="9">
    <source>
        <dbReference type="ARBA" id="ARBA00023136"/>
    </source>
</evidence>
<sequence length="533" mass="55895">MAEINPDPSSPKSGLQERVRGFRLTTKYQKSGEAYLQRRNEEALVRRDTRWIDDVKKYQGAPLYVALAVGLVGMIGCVIGAVLFPAGKVKDADIIQDSQTGALYVKVGNALSPVPNVVSAQLIIGSPTAPVQAKSSEIEKMPRGPMVGIPYAPTAIRNSTSRTSQWAICDTAATGAAVPLDPATGLPTTATAAVKVTVIGGPLTTGDGTADLSDDRARLVRFDNQSWLVYQDRGTVVRARVDLRNSAVREALGIGLDESVIPMSSGLFNALAAREPIDAPPITDLGKPVRFPNGANLLVGTTLRVPTVDGGWTYYVAALDGVQQISQTAATILQDVSPAKGGVVEVESATANQWPKVAGKIAVDHFPSGRVRLADPVREPVTCTSWTREGDDPTAIERVLVARTLPLTSAQSAARIALIGGPGSQGTIADEVYMPPNSGRYVYATGSAPDSRERGGEFWIADTGIRYGIDDQGSSDAGASAKALGLSNPVPAPWTVISLLASGPTLSQAGASIKHDGGAQDPVVEKFDPKGTK</sequence>